<gene>
    <name evidence="1" type="ORF">MU0050_004513</name>
</gene>
<keyword evidence="2" id="KW-1185">Reference proteome</keyword>
<evidence type="ECO:0000313" key="1">
    <source>
        <dbReference type="EMBL" id="CAJ1586904.1"/>
    </source>
</evidence>
<organism evidence="1 2">
    <name type="scientific">[Mycobacterium] wendilense</name>
    <dbReference type="NCBI Taxonomy" id="3064284"/>
    <lineage>
        <taxon>Bacteria</taxon>
        <taxon>Bacillati</taxon>
        <taxon>Actinomycetota</taxon>
        <taxon>Actinomycetes</taxon>
        <taxon>Mycobacteriales</taxon>
        <taxon>Mycobacteriaceae</taxon>
        <taxon>Mycolicibacter</taxon>
    </lineage>
</organism>
<protein>
    <submittedName>
        <fullName evidence="1">Uncharacterized protein</fullName>
    </submittedName>
</protein>
<dbReference type="RefSeq" id="WP_316512763.1">
    <property type="nucleotide sequence ID" value="NZ_OY726395.1"/>
</dbReference>
<sequence length="178" mass="18836">MPATLVHDEYAGGATPAESSLKYQLTMVASSVIEAVSTSGGWMFDRVMAGWEVNVLLPKPDDVRPLSILGARAFDLEAALTEARATGYRPQALAVSAEMCARDPRIGRQVSTALRRGTEVTFWGAELPAGVGHRAVVAEHQLTAAAHVFKNHALASIAAPAAERTERFFVGGSGYSGL</sequence>
<reference evidence="1 2" key="1">
    <citation type="submission" date="2023-08" db="EMBL/GenBank/DDBJ databases">
        <authorList>
            <person name="Folkvardsen B D."/>
            <person name="Norman A."/>
        </authorList>
    </citation>
    <scope>NUCLEOTIDE SEQUENCE [LARGE SCALE GENOMIC DNA]</scope>
    <source>
        <strain evidence="1 2">Mu0050</strain>
    </source>
</reference>
<dbReference type="Proteomes" id="UP001190466">
    <property type="component" value="Chromosome"/>
</dbReference>
<proteinExistence type="predicted"/>
<name>A0ABN9P899_9MYCO</name>
<dbReference type="EMBL" id="OY726395">
    <property type="protein sequence ID" value="CAJ1586904.1"/>
    <property type="molecule type" value="Genomic_DNA"/>
</dbReference>
<accession>A0ABN9P899</accession>
<evidence type="ECO:0000313" key="2">
    <source>
        <dbReference type="Proteomes" id="UP001190466"/>
    </source>
</evidence>